<keyword evidence="2" id="KW-1185">Reference proteome</keyword>
<comment type="caution">
    <text evidence="1">The sequence shown here is derived from an EMBL/GenBank/DDBJ whole genome shotgun (WGS) entry which is preliminary data.</text>
</comment>
<accession>A0AAV3S3Q0</accession>
<sequence length="120" mass="13024">MEQLRKRLSYLRRETPAVSSSAWEDKEETYTHTPLVMVNNEPLAGQHCLNVAPAPEMVAPAQATNLCCSGGAHARGYRKLLGYSVPGCLSKVGDERSLDLAGGYILGRVHEGCGESIWGH</sequence>
<dbReference type="Proteomes" id="UP001454036">
    <property type="component" value="Unassembled WGS sequence"/>
</dbReference>
<evidence type="ECO:0000313" key="1">
    <source>
        <dbReference type="EMBL" id="GAA0187482.1"/>
    </source>
</evidence>
<dbReference type="AlphaFoldDB" id="A0AAV3S3Q0"/>
<name>A0AAV3S3Q0_LITER</name>
<dbReference type="EMBL" id="BAABME010014760">
    <property type="protein sequence ID" value="GAA0187482.1"/>
    <property type="molecule type" value="Genomic_DNA"/>
</dbReference>
<evidence type="ECO:0000313" key="2">
    <source>
        <dbReference type="Proteomes" id="UP001454036"/>
    </source>
</evidence>
<reference evidence="1 2" key="1">
    <citation type="submission" date="2024-01" db="EMBL/GenBank/DDBJ databases">
        <title>The complete chloroplast genome sequence of Lithospermum erythrorhizon: insights into the phylogenetic relationship among Boraginaceae species and the maternal lineages of purple gromwells.</title>
        <authorList>
            <person name="Okada T."/>
            <person name="Watanabe K."/>
        </authorList>
    </citation>
    <scope>NUCLEOTIDE SEQUENCE [LARGE SCALE GENOMIC DNA]</scope>
</reference>
<organism evidence="1 2">
    <name type="scientific">Lithospermum erythrorhizon</name>
    <name type="common">Purple gromwell</name>
    <name type="synonym">Lithospermum officinale var. erythrorhizon</name>
    <dbReference type="NCBI Taxonomy" id="34254"/>
    <lineage>
        <taxon>Eukaryota</taxon>
        <taxon>Viridiplantae</taxon>
        <taxon>Streptophyta</taxon>
        <taxon>Embryophyta</taxon>
        <taxon>Tracheophyta</taxon>
        <taxon>Spermatophyta</taxon>
        <taxon>Magnoliopsida</taxon>
        <taxon>eudicotyledons</taxon>
        <taxon>Gunneridae</taxon>
        <taxon>Pentapetalae</taxon>
        <taxon>asterids</taxon>
        <taxon>lamiids</taxon>
        <taxon>Boraginales</taxon>
        <taxon>Boraginaceae</taxon>
        <taxon>Boraginoideae</taxon>
        <taxon>Lithospermeae</taxon>
        <taxon>Lithospermum</taxon>
    </lineage>
</organism>
<protein>
    <submittedName>
        <fullName evidence="1">Uncharacterized protein</fullName>
    </submittedName>
</protein>
<proteinExistence type="predicted"/>
<gene>
    <name evidence="1" type="ORF">LIER_34770</name>
</gene>